<dbReference type="PANTHER" id="PTHR13847:SF280">
    <property type="entry name" value="D-AMINO ACID DEHYDROGENASE"/>
    <property type="match status" value="1"/>
</dbReference>
<dbReference type="Proteomes" id="UP000242205">
    <property type="component" value="Chromosome"/>
</dbReference>
<proteinExistence type="inferred from homology"/>
<comment type="similarity">
    <text evidence="1">Belongs to the DadA oxidoreductase family.</text>
</comment>
<feature type="domain" description="FAD dependent oxidoreductase" evidence="3">
    <location>
        <begin position="3"/>
        <end position="402"/>
    </location>
</feature>
<gene>
    <name evidence="4" type="ORF">C0099_03715</name>
</gene>
<dbReference type="RefSeq" id="WP_102246198.1">
    <property type="nucleotide sequence ID" value="NZ_CP025682.1"/>
</dbReference>
<dbReference type="OrthoDB" id="18526at2"/>
<keyword evidence="2" id="KW-0560">Oxidoreductase</keyword>
<dbReference type="GO" id="GO:0005886">
    <property type="term" value="C:plasma membrane"/>
    <property type="evidence" value="ECO:0007669"/>
    <property type="project" value="TreeGrafter"/>
</dbReference>
<evidence type="ECO:0000313" key="4">
    <source>
        <dbReference type="EMBL" id="AUN94126.1"/>
    </source>
</evidence>
<name>A0A2I6S4D6_9RHOO</name>
<dbReference type="AlphaFoldDB" id="A0A2I6S4D6"/>
<dbReference type="NCBIfam" id="NF001933">
    <property type="entry name" value="PRK00711.1"/>
    <property type="match status" value="1"/>
</dbReference>
<dbReference type="PANTHER" id="PTHR13847">
    <property type="entry name" value="SARCOSINE DEHYDROGENASE-RELATED"/>
    <property type="match status" value="1"/>
</dbReference>
<dbReference type="Pfam" id="PF01266">
    <property type="entry name" value="DAO"/>
    <property type="match status" value="1"/>
</dbReference>
<dbReference type="KEGG" id="atw:C0099_03715"/>
<dbReference type="SUPFAM" id="SSF51905">
    <property type="entry name" value="FAD/NAD(P)-binding domain"/>
    <property type="match status" value="1"/>
</dbReference>
<dbReference type="InterPro" id="IPR036188">
    <property type="entry name" value="FAD/NAD-bd_sf"/>
</dbReference>
<dbReference type="GO" id="GO:0008718">
    <property type="term" value="F:D-amino-acid dehydrogenase activity"/>
    <property type="evidence" value="ECO:0007669"/>
    <property type="project" value="TreeGrafter"/>
</dbReference>
<keyword evidence="5" id="KW-1185">Reference proteome</keyword>
<sequence length="420" mass="44342">MHVLVLGAGVTGVTTAWSLLQAGFEVDVVDRQPAAALETSFANGGQISISHPEPWSSPAAPLIALRSIGRAEAPLRLRIGLDPARWRWLAAFLRECLPARHRRNAHAIAALAVHSGERLRALREATGIEYEARTRGILHLQYTAREVTEARARLGLLAAHGIRAEVVSPQQCVDIDPALATVMPRLAGGLHAPDDESGNARLFTSALAELAAARGARFHYETTVEAIDTAGERVLGARVRDAAGKRVLAADAVVVCLGSFGPALVAPLGERLPIYPVKGYSVTAPVIDAARAPIVSLTDESRRLVASRLGETLRVAGTAEICGFDASPDASRTAPLLAWIDDLFPGACDTTQAEPWAGLRPCTPSYVPVIGRGRVDGLWFNTGHGSLGWTLSCGSADIIAALIAGRPSPVPAFPLRGDTP</sequence>
<dbReference type="Gene3D" id="3.30.9.10">
    <property type="entry name" value="D-Amino Acid Oxidase, subunit A, domain 2"/>
    <property type="match status" value="1"/>
</dbReference>
<dbReference type="GO" id="GO:0055130">
    <property type="term" value="P:D-alanine catabolic process"/>
    <property type="evidence" value="ECO:0007669"/>
    <property type="project" value="TreeGrafter"/>
</dbReference>
<evidence type="ECO:0000256" key="2">
    <source>
        <dbReference type="ARBA" id="ARBA00023002"/>
    </source>
</evidence>
<organism evidence="4 5">
    <name type="scientific">Pseudazoarcus pumilus</name>
    <dbReference type="NCBI Taxonomy" id="2067960"/>
    <lineage>
        <taxon>Bacteria</taxon>
        <taxon>Pseudomonadati</taxon>
        <taxon>Pseudomonadota</taxon>
        <taxon>Betaproteobacteria</taxon>
        <taxon>Rhodocyclales</taxon>
        <taxon>Zoogloeaceae</taxon>
        <taxon>Pseudazoarcus</taxon>
    </lineage>
</organism>
<dbReference type="Gene3D" id="3.50.50.60">
    <property type="entry name" value="FAD/NAD(P)-binding domain"/>
    <property type="match status" value="2"/>
</dbReference>
<accession>A0A2I6S4D6</accession>
<dbReference type="SUPFAM" id="SSF54373">
    <property type="entry name" value="FAD-linked reductases, C-terminal domain"/>
    <property type="match status" value="1"/>
</dbReference>
<dbReference type="InterPro" id="IPR006076">
    <property type="entry name" value="FAD-dep_OxRdtase"/>
</dbReference>
<reference evidence="4 5" key="1">
    <citation type="submission" date="2018-01" db="EMBL/GenBank/DDBJ databases">
        <authorList>
            <person name="Fu G.-Y."/>
        </authorList>
    </citation>
    <scope>NUCLEOTIDE SEQUENCE [LARGE SCALE GENOMIC DNA]</scope>
    <source>
        <strain evidence="4 5">SY39</strain>
    </source>
</reference>
<evidence type="ECO:0000256" key="1">
    <source>
        <dbReference type="ARBA" id="ARBA00009410"/>
    </source>
</evidence>
<evidence type="ECO:0000259" key="3">
    <source>
        <dbReference type="Pfam" id="PF01266"/>
    </source>
</evidence>
<evidence type="ECO:0000313" key="5">
    <source>
        <dbReference type="Proteomes" id="UP000242205"/>
    </source>
</evidence>
<dbReference type="EMBL" id="CP025682">
    <property type="protein sequence ID" value="AUN94126.1"/>
    <property type="molecule type" value="Genomic_DNA"/>
</dbReference>
<dbReference type="GO" id="GO:0005737">
    <property type="term" value="C:cytoplasm"/>
    <property type="evidence" value="ECO:0007669"/>
    <property type="project" value="TreeGrafter"/>
</dbReference>
<protein>
    <submittedName>
        <fullName evidence="4">Amino acid dehydrogenase</fullName>
    </submittedName>
</protein>